<protein>
    <recommendedName>
        <fullName evidence="3">DUF4157 domain-containing protein</fullName>
    </recommendedName>
</protein>
<comment type="caution">
    <text evidence="1">The sequence shown here is derived from an EMBL/GenBank/DDBJ whole genome shotgun (WGS) entry which is preliminary data.</text>
</comment>
<dbReference type="RefSeq" id="WP_249831993.1">
    <property type="nucleotide sequence ID" value="NZ_JAMGBE010000003.1"/>
</dbReference>
<organism evidence="1 2">
    <name type="scientific">Sphingomonas hankyongi</name>
    <dbReference type="NCBI Taxonomy" id="2908209"/>
    <lineage>
        <taxon>Bacteria</taxon>
        <taxon>Pseudomonadati</taxon>
        <taxon>Pseudomonadota</taxon>
        <taxon>Alphaproteobacteria</taxon>
        <taxon>Sphingomonadales</taxon>
        <taxon>Sphingomonadaceae</taxon>
        <taxon>Sphingomonas</taxon>
    </lineage>
</organism>
<accession>A0ABT0S3Z6</accession>
<proteinExistence type="predicted"/>
<gene>
    <name evidence="1" type="ORF">LZ538_10675</name>
</gene>
<evidence type="ECO:0008006" key="3">
    <source>
        <dbReference type="Google" id="ProtNLM"/>
    </source>
</evidence>
<dbReference type="Proteomes" id="UP001165342">
    <property type="component" value="Unassembled WGS sequence"/>
</dbReference>
<sequence>MNWRRQGIYALLLLILLSPLAAPQLLAFPFSARVGGHDIYSEAPIGPRISEIVGRADDVARGSPIAGSAGDQPIFLTDGGWRWIWLSLGSLGAFAISRPLVEAIVVNRSDQSADIVRNGRAVGGRRSLSGTIAHEMTHGSIRTHFGVTADWRYPAWLREGYCDYVAGGGSLSDKEAAKLEQTGTKHPALIYWRGRKQVEAELRRNGGSVDKLFAAHRI</sequence>
<evidence type="ECO:0000313" key="1">
    <source>
        <dbReference type="EMBL" id="MCL6730512.1"/>
    </source>
</evidence>
<dbReference type="EMBL" id="JAMGBE010000003">
    <property type="protein sequence ID" value="MCL6730512.1"/>
    <property type="molecule type" value="Genomic_DNA"/>
</dbReference>
<reference evidence="1" key="1">
    <citation type="submission" date="2022-05" db="EMBL/GenBank/DDBJ databases">
        <authorList>
            <person name="Jo J.-H."/>
            <person name="Im W.-T."/>
        </authorList>
    </citation>
    <scope>NUCLEOTIDE SEQUENCE</scope>
    <source>
        <strain evidence="1">SE220</strain>
    </source>
</reference>
<keyword evidence="2" id="KW-1185">Reference proteome</keyword>
<evidence type="ECO:0000313" key="2">
    <source>
        <dbReference type="Proteomes" id="UP001165342"/>
    </source>
</evidence>
<name>A0ABT0S3Z6_9SPHN</name>